<keyword evidence="1" id="KW-0694">RNA-binding</keyword>
<dbReference type="InterPro" id="IPR004087">
    <property type="entry name" value="KH_dom"/>
</dbReference>
<dbReference type="SUPFAM" id="SSF53098">
    <property type="entry name" value="Ribonuclease H-like"/>
    <property type="match status" value="1"/>
</dbReference>
<sequence>MAAKLGRSGPINGGEEEENENAKAKTRSEMAKGKAGRRERGAEDDIGAVHVGSGREPSDRGTRVFGFVQAYERPRKGGREEEEADGRRRARKKGGAGQGEGEAEGERGRGGGGGGGCRSRSNSLEVEKWLAPVPVTIVTKASQLPPAFLHPDEKNPLIVGFDCEGVNLARYGRLCIMQLAFEDAVYLVDAVEGGYELMQACKPALESIHITKVVHDCKRDSEALFFQYDIKLHNVFDTQAIFPLPLLDYVLRVLRMGVVYDEKEEVRSLLKKDPQFWTHRPWTEMMTRVAADDVRFLLCIHHKMITQLQKYSMWQLNVRGALYCRCFCATGDGFVGWPSPPPLSDFLREGEGRSPEEEVLAVVDVIPGKMGRIIGKKGSSILSIKQSCRADIFVGGAKGPPDKVFVIGAVKEVRKAEAILRGRML</sequence>
<dbReference type="Pfam" id="PF01612">
    <property type="entry name" value="DNA_pol_A_exo1"/>
    <property type="match status" value="1"/>
</dbReference>
<accession>A0A176VG23</accession>
<dbReference type="InterPro" id="IPR002562">
    <property type="entry name" value="3'-5'_exonuclease_dom"/>
</dbReference>
<dbReference type="GO" id="GO:0003723">
    <property type="term" value="F:RNA binding"/>
    <property type="evidence" value="ECO:0007669"/>
    <property type="project" value="UniProtKB-UniRule"/>
</dbReference>
<name>A0A176VG23_MARPO</name>
<dbReference type="InterPro" id="IPR012337">
    <property type="entry name" value="RNaseH-like_sf"/>
</dbReference>
<dbReference type="Pfam" id="PF00013">
    <property type="entry name" value="KH_1"/>
    <property type="match status" value="1"/>
</dbReference>
<evidence type="ECO:0000313" key="5">
    <source>
        <dbReference type="EMBL" id="OAE19332.1"/>
    </source>
</evidence>
<reference evidence="5" key="1">
    <citation type="submission" date="2016-03" db="EMBL/GenBank/DDBJ databases">
        <title>Mechanisms controlling the formation of the plant cell surface in tip-growing cells are functionally conserved among land plants.</title>
        <authorList>
            <person name="Honkanen S."/>
            <person name="Jones V.A."/>
            <person name="Morieri G."/>
            <person name="Champion C."/>
            <person name="Hetherington A.J."/>
            <person name="Kelly S."/>
            <person name="Saint-Marcoux D."/>
            <person name="Proust H."/>
            <person name="Prescott H."/>
            <person name="Dolan L."/>
        </authorList>
    </citation>
    <scope>NUCLEOTIDE SEQUENCE [LARGE SCALE GENOMIC DNA]</scope>
    <source>
        <tissue evidence="5">Whole gametophyte</tissue>
    </source>
</reference>
<dbReference type="GO" id="GO:0008408">
    <property type="term" value="F:3'-5' exonuclease activity"/>
    <property type="evidence" value="ECO:0007669"/>
    <property type="project" value="InterPro"/>
</dbReference>
<evidence type="ECO:0000313" key="6">
    <source>
        <dbReference type="Proteomes" id="UP000077202"/>
    </source>
</evidence>
<dbReference type="Gene3D" id="3.30.420.10">
    <property type="entry name" value="Ribonuclease H-like superfamily/Ribonuclease H"/>
    <property type="match status" value="1"/>
</dbReference>
<gene>
    <name evidence="5" type="ORF">AXG93_1860s1420</name>
</gene>
<dbReference type="SMART" id="SM00322">
    <property type="entry name" value="KH"/>
    <property type="match status" value="1"/>
</dbReference>
<evidence type="ECO:0000256" key="1">
    <source>
        <dbReference type="PROSITE-ProRule" id="PRU00117"/>
    </source>
</evidence>
<feature type="region of interest" description="Disordered" evidence="2">
    <location>
        <begin position="1"/>
        <end position="120"/>
    </location>
</feature>
<organism evidence="5 6">
    <name type="scientific">Marchantia polymorpha subsp. ruderalis</name>
    <dbReference type="NCBI Taxonomy" id="1480154"/>
    <lineage>
        <taxon>Eukaryota</taxon>
        <taxon>Viridiplantae</taxon>
        <taxon>Streptophyta</taxon>
        <taxon>Embryophyta</taxon>
        <taxon>Marchantiophyta</taxon>
        <taxon>Marchantiopsida</taxon>
        <taxon>Marchantiidae</taxon>
        <taxon>Marchantiales</taxon>
        <taxon>Marchantiaceae</taxon>
        <taxon>Marchantia</taxon>
    </lineage>
</organism>
<dbReference type="PANTHER" id="PTHR46814">
    <property type="entry name" value="EGALITARIAN, ISOFORM B"/>
    <property type="match status" value="1"/>
</dbReference>
<dbReference type="Gene3D" id="3.30.1370.10">
    <property type="entry name" value="K Homology domain, type 1"/>
    <property type="match status" value="1"/>
</dbReference>
<evidence type="ECO:0000259" key="3">
    <source>
        <dbReference type="SMART" id="SM00322"/>
    </source>
</evidence>
<dbReference type="GO" id="GO:0006139">
    <property type="term" value="P:nucleobase-containing compound metabolic process"/>
    <property type="evidence" value="ECO:0007669"/>
    <property type="project" value="InterPro"/>
</dbReference>
<dbReference type="InterPro" id="IPR036397">
    <property type="entry name" value="RNaseH_sf"/>
</dbReference>
<dbReference type="SUPFAM" id="SSF54791">
    <property type="entry name" value="Eukaryotic type KH-domain (KH-domain type I)"/>
    <property type="match status" value="1"/>
</dbReference>
<dbReference type="EMBL" id="LVLJ01003902">
    <property type="protein sequence ID" value="OAE19332.1"/>
    <property type="molecule type" value="Genomic_DNA"/>
</dbReference>
<dbReference type="PANTHER" id="PTHR46814:SF1">
    <property type="entry name" value="EGALITARIAN, ISOFORM B"/>
    <property type="match status" value="1"/>
</dbReference>
<keyword evidence="6" id="KW-1185">Reference proteome</keyword>
<dbReference type="PROSITE" id="PS50084">
    <property type="entry name" value="KH_TYPE_1"/>
    <property type="match status" value="1"/>
</dbReference>
<feature type="domain" description="3'-5' exonuclease" evidence="4">
    <location>
        <begin position="135"/>
        <end position="309"/>
    </location>
</feature>
<dbReference type="InterPro" id="IPR036612">
    <property type="entry name" value="KH_dom_type_1_sf"/>
</dbReference>
<protein>
    <recommendedName>
        <fullName evidence="7">3'-5' exonuclease domain-containing protein</fullName>
    </recommendedName>
</protein>
<evidence type="ECO:0008006" key="7">
    <source>
        <dbReference type="Google" id="ProtNLM"/>
    </source>
</evidence>
<feature type="compositionally biased region" description="Basic and acidic residues" evidence="2">
    <location>
        <begin position="20"/>
        <end position="43"/>
    </location>
</feature>
<dbReference type="InterPro" id="IPR004088">
    <property type="entry name" value="KH_dom_type_1"/>
</dbReference>
<evidence type="ECO:0000259" key="4">
    <source>
        <dbReference type="SMART" id="SM00474"/>
    </source>
</evidence>
<comment type="caution">
    <text evidence="5">The sequence shown here is derived from an EMBL/GenBank/DDBJ whole genome shotgun (WGS) entry which is preliminary data.</text>
</comment>
<dbReference type="Proteomes" id="UP000077202">
    <property type="component" value="Unassembled WGS sequence"/>
</dbReference>
<dbReference type="CDD" id="cd00105">
    <property type="entry name" value="KH-I"/>
    <property type="match status" value="1"/>
</dbReference>
<dbReference type="SMART" id="SM00474">
    <property type="entry name" value="35EXOc"/>
    <property type="match status" value="1"/>
</dbReference>
<proteinExistence type="predicted"/>
<feature type="domain" description="K Homology" evidence="3">
    <location>
        <begin position="357"/>
        <end position="425"/>
    </location>
</feature>
<dbReference type="AlphaFoldDB" id="A0A176VG23"/>
<evidence type="ECO:0000256" key="2">
    <source>
        <dbReference type="SAM" id="MobiDB-lite"/>
    </source>
</evidence>